<dbReference type="OrthoDB" id="89722at2"/>
<dbReference type="PANTHER" id="PTHR28570">
    <property type="entry name" value="ASPARTYL AMINOPEPTIDASE"/>
    <property type="match status" value="1"/>
</dbReference>
<dbReference type="Proteomes" id="UP000288812">
    <property type="component" value="Unassembled WGS sequence"/>
</dbReference>
<dbReference type="Gene3D" id="3.40.630.10">
    <property type="entry name" value="Zn peptidases"/>
    <property type="match status" value="1"/>
</dbReference>
<evidence type="ECO:0000256" key="6">
    <source>
        <dbReference type="ARBA" id="ARBA00022801"/>
    </source>
</evidence>
<dbReference type="PRINTS" id="PR00932">
    <property type="entry name" value="AMINO1PTASE"/>
</dbReference>
<proteinExistence type="inferred from homology"/>
<evidence type="ECO:0000256" key="1">
    <source>
        <dbReference type="ARBA" id="ARBA00001947"/>
    </source>
</evidence>
<dbReference type="GO" id="GO:0006508">
    <property type="term" value="P:proteolysis"/>
    <property type="evidence" value="ECO:0007669"/>
    <property type="project" value="UniProtKB-KW"/>
</dbReference>
<organism evidence="11 12">
    <name type="scientific">Anaerosphaera multitolerans</name>
    <dbReference type="NCBI Taxonomy" id="2487351"/>
    <lineage>
        <taxon>Bacteria</taxon>
        <taxon>Bacillati</taxon>
        <taxon>Bacillota</taxon>
        <taxon>Tissierellia</taxon>
        <taxon>Tissierellales</taxon>
        <taxon>Peptoniphilaceae</taxon>
        <taxon>Anaerosphaera</taxon>
    </lineage>
</organism>
<dbReference type="GO" id="GO:0004177">
    <property type="term" value="F:aminopeptidase activity"/>
    <property type="evidence" value="ECO:0007669"/>
    <property type="project" value="UniProtKB-KW"/>
</dbReference>
<evidence type="ECO:0000256" key="4">
    <source>
        <dbReference type="ARBA" id="ARBA00022670"/>
    </source>
</evidence>
<keyword evidence="5 9" id="KW-0479">Metal-binding</keyword>
<comment type="cofactor">
    <cofactor evidence="1 10">
        <name>Zn(2+)</name>
        <dbReference type="ChEBI" id="CHEBI:29105"/>
    </cofactor>
</comment>
<comment type="similarity">
    <text evidence="2 9">Belongs to the peptidase M18 family.</text>
</comment>
<evidence type="ECO:0000256" key="2">
    <source>
        <dbReference type="ARBA" id="ARBA00008290"/>
    </source>
</evidence>
<evidence type="ECO:0000256" key="7">
    <source>
        <dbReference type="ARBA" id="ARBA00022833"/>
    </source>
</evidence>
<dbReference type="SUPFAM" id="SSF53187">
    <property type="entry name" value="Zn-dependent exopeptidases"/>
    <property type="match status" value="1"/>
</dbReference>
<keyword evidence="4 9" id="KW-0645">Protease</keyword>
<evidence type="ECO:0000256" key="8">
    <source>
        <dbReference type="ARBA" id="ARBA00023049"/>
    </source>
</evidence>
<evidence type="ECO:0000256" key="5">
    <source>
        <dbReference type="ARBA" id="ARBA00022723"/>
    </source>
</evidence>
<keyword evidence="3 9" id="KW-0031">Aminopeptidase</keyword>
<accession>A0A437S8X6</accession>
<dbReference type="NCBIfam" id="NF002600">
    <property type="entry name" value="PRK02256.1"/>
    <property type="match status" value="1"/>
</dbReference>
<comment type="caution">
    <text evidence="11">The sequence shown here is derived from an EMBL/GenBank/DDBJ whole genome shotgun (WGS) entry which is preliminary data.</text>
</comment>
<dbReference type="GO" id="GO:0005737">
    <property type="term" value="C:cytoplasm"/>
    <property type="evidence" value="ECO:0007669"/>
    <property type="project" value="UniProtKB-ARBA"/>
</dbReference>
<dbReference type="EC" id="3.4.11.-" evidence="10"/>
<reference evidence="11 12" key="1">
    <citation type="submission" date="2018-11" db="EMBL/GenBank/DDBJ databases">
        <title>Genome sequencing and assembly of Anaerosphaera sp. nov., GS7-6-2.</title>
        <authorList>
            <person name="Rettenmaier R."/>
            <person name="Liebl W."/>
            <person name="Zverlov V."/>
        </authorList>
    </citation>
    <scope>NUCLEOTIDE SEQUENCE [LARGE SCALE GENOMIC DNA]</scope>
    <source>
        <strain evidence="11 12">GS7-6-2</strain>
    </source>
</reference>
<evidence type="ECO:0000256" key="9">
    <source>
        <dbReference type="RuleBase" id="RU004386"/>
    </source>
</evidence>
<protein>
    <recommendedName>
        <fullName evidence="10">M18 family aminopeptidase</fullName>
        <ecNumber evidence="10">3.4.11.-</ecNumber>
    </recommendedName>
</protein>
<dbReference type="Gene3D" id="2.30.250.10">
    <property type="entry name" value="Aminopeptidase i, Domain 2"/>
    <property type="match status" value="1"/>
</dbReference>
<dbReference type="AlphaFoldDB" id="A0A437S8X6"/>
<name>A0A437S8X6_9FIRM</name>
<evidence type="ECO:0000256" key="3">
    <source>
        <dbReference type="ARBA" id="ARBA00022438"/>
    </source>
</evidence>
<dbReference type="InterPro" id="IPR023358">
    <property type="entry name" value="Peptidase_M18_dom2"/>
</dbReference>
<dbReference type="PANTHER" id="PTHR28570:SF2">
    <property type="entry name" value="M18 FAMILY AMINOPEPTIDASE 1-RELATED"/>
    <property type="match status" value="1"/>
</dbReference>
<keyword evidence="7 9" id="KW-0862">Zinc</keyword>
<dbReference type="Pfam" id="PF02127">
    <property type="entry name" value="Peptidase_M18"/>
    <property type="match status" value="1"/>
</dbReference>
<sequence length="463" mass="51842">MDYKELELNQKSIWQLIDEDEHNKIFNYCEGYKEFLDEGKTERESCAFIIDRARKKGFISFEDAIKKEVKKGDKIYLNNKNKSVILFIMGDDLEEGMRIVGSHIDVPRLDVKQKPLYEDSELALLKTHYYGGIKKYQWPTIPLAIHGVVINEKNETINIKIGEDEKDPVFYINDLLPHLSADQNKKSLANGVTGESLNVVVGHSSYGIDDEKNPIKKAVLKYLNDNYDMKEEDFLIAELEVVPATKARDVGFDRAMIAAHGHDDRICSYANLEAMLSIENPKISAVGLFVDKEEIGSVGNTSMSAKFFENFIAEILNTQEDYSDIKLRRALANSKVLSADVTVAMDPNYKEVLDDKNSAYVGYGISMAKYTGARGKSGSNDANTEFLAEIRNLFNKNGVIWQTGELGKVDQGGGGTIAYILAEYGAEVVDMGTAMLSMHAPVELASKADAYMTYKAYKVFLNN</sequence>
<dbReference type="RefSeq" id="WP_127723900.1">
    <property type="nucleotide sequence ID" value="NZ_RLIH01000003.1"/>
</dbReference>
<keyword evidence="8 9" id="KW-0482">Metalloprotease</keyword>
<gene>
    <name evidence="11" type="ORF">EF514_03565</name>
</gene>
<dbReference type="InterPro" id="IPR001948">
    <property type="entry name" value="Peptidase_M18"/>
</dbReference>
<evidence type="ECO:0000313" key="11">
    <source>
        <dbReference type="EMBL" id="RVU55361.1"/>
    </source>
</evidence>
<evidence type="ECO:0000313" key="12">
    <source>
        <dbReference type="Proteomes" id="UP000288812"/>
    </source>
</evidence>
<dbReference type="GO" id="GO:0008270">
    <property type="term" value="F:zinc ion binding"/>
    <property type="evidence" value="ECO:0007669"/>
    <property type="project" value="InterPro"/>
</dbReference>
<evidence type="ECO:0000256" key="10">
    <source>
        <dbReference type="RuleBase" id="RU004387"/>
    </source>
</evidence>
<keyword evidence="6 9" id="KW-0378">Hydrolase</keyword>
<keyword evidence="12" id="KW-1185">Reference proteome</keyword>
<dbReference type="EMBL" id="RLIH01000003">
    <property type="protein sequence ID" value="RVU55361.1"/>
    <property type="molecule type" value="Genomic_DNA"/>
</dbReference>
<dbReference type="SUPFAM" id="SSF101821">
    <property type="entry name" value="Aminopeptidase/glucanase lid domain"/>
    <property type="match status" value="1"/>
</dbReference>
<dbReference type="GO" id="GO:0008237">
    <property type="term" value="F:metallopeptidase activity"/>
    <property type="evidence" value="ECO:0007669"/>
    <property type="project" value="UniProtKB-KW"/>
</dbReference>